<reference evidence="1 2" key="1">
    <citation type="journal article" date="2021" name="Hortic Res">
        <title>High-quality reference genome and annotation aids understanding of berry development for evergreen blueberry (Vaccinium darrowii).</title>
        <authorList>
            <person name="Yu J."/>
            <person name="Hulse-Kemp A.M."/>
            <person name="Babiker E."/>
            <person name="Staton M."/>
        </authorList>
    </citation>
    <scope>NUCLEOTIDE SEQUENCE [LARGE SCALE GENOMIC DNA]</scope>
    <source>
        <strain evidence="2">cv. NJ 8807/NJ 8810</strain>
        <tissue evidence="1">Young leaf</tissue>
    </source>
</reference>
<name>A0ACB7ZAE6_9ERIC</name>
<keyword evidence="2" id="KW-1185">Reference proteome</keyword>
<sequence>MHYVRPFTIMELDKLRHQAVNIVAARLGRAEPPLRKEVVEYMSDVDSHPLEHAEEQGEFLPINEGIWNFRYRARYPPHMNIKISQAEGAHPDELDEEFDTFPTSKSPRSGKDEAVAGLAGLYAMRHPRFRYRLPSVRSTFSGGCPLGLTVCCNQTQRIDSGLHVVPVSVFLFVALETSS</sequence>
<proteinExistence type="predicted"/>
<gene>
    <name evidence="1" type="ORF">Vadar_004742</name>
</gene>
<organism evidence="1 2">
    <name type="scientific">Vaccinium darrowii</name>
    <dbReference type="NCBI Taxonomy" id="229202"/>
    <lineage>
        <taxon>Eukaryota</taxon>
        <taxon>Viridiplantae</taxon>
        <taxon>Streptophyta</taxon>
        <taxon>Embryophyta</taxon>
        <taxon>Tracheophyta</taxon>
        <taxon>Spermatophyta</taxon>
        <taxon>Magnoliopsida</taxon>
        <taxon>eudicotyledons</taxon>
        <taxon>Gunneridae</taxon>
        <taxon>Pentapetalae</taxon>
        <taxon>asterids</taxon>
        <taxon>Ericales</taxon>
        <taxon>Ericaceae</taxon>
        <taxon>Vaccinioideae</taxon>
        <taxon>Vaccinieae</taxon>
        <taxon>Vaccinium</taxon>
    </lineage>
</organism>
<dbReference type="EMBL" id="CM037162">
    <property type="protein sequence ID" value="KAH7862431.1"/>
    <property type="molecule type" value="Genomic_DNA"/>
</dbReference>
<evidence type="ECO:0000313" key="1">
    <source>
        <dbReference type="EMBL" id="KAH7862431.1"/>
    </source>
</evidence>
<dbReference type="Proteomes" id="UP000828048">
    <property type="component" value="Chromosome 12"/>
</dbReference>
<protein>
    <submittedName>
        <fullName evidence="1">Uncharacterized protein</fullName>
    </submittedName>
</protein>
<comment type="caution">
    <text evidence="1">The sequence shown here is derived from an EMBL/GenBank/DDBJ whole genome shotgun (WGS) entry which is preliminary data.</text>
</comment>
<evidence type="ECO:0000313" key="2">
    <source>
        <dbReference type="Proteomes" id="UP000828048"/>
    </source>
</evidence>
<accession>A0ACB7ZAE6</accession>